<dbReference type="GeneID" id="77334085"/>
<evidence type="ECO:0000313" key="4">
    <source>
        <dbReference type="Proteomes" id="UP000003254"/>
    </source>
</evidence>
<name>B5CRT2_9FIRM</name>
<gene>
    <name evidence="3" type="ORF">RUMLAC_02183</name>
</gene>
<dbReference type="InterPro" id="IPR002560">
    <property type="entry name" value="Transposase_DDE"/>
</dbReference>
<dbReference type="Proteomes" id="UP000003254">
    <property type="component" value="Unassembled WGS sequence"/>
</dbReference>
<reference evidence="3 4" key="2">
    <citation type="submission" date="2008-08" db="EMBL/GenBank/DDBJ databases">
        <authorList>
            <person name="Fulton L."/>
            <person name="Clifton S."/>
            <person name="Fulton B."/>
            <person name="Xu J."/>
            <person name="Minx P."/>
            <person name="Pepin K.H."/>
            <person name="Johnson M."/>
            <person name="Bhonagiri V."/>
            <person name="Nash W.E."/>
            <person name="Mardis E.R."/>
            <person name="Wilson R.K."/>
        </authorList>
    </citation>
    <scope>NUCLEOTIDE SEQUENCE [LARGE SCALE GENOMIC DNA]</scope>
    <source>
        <strain evidence="3 4">ATCC 29176</strain>
    </source>
</reference>
<dbReference type="Pfam" id="PF01610">
    <property type="entry name" value="DDE_Tnp_ISL3"/>
    <property type="match status" value="1"/>
</dbReference>
<evidence type="ECO:0000313" key="3">
    <source>
        <dbReference type="EMBL" id="EDY32020.1"/>
    </source>
</evidence>
<feature type="domain" description="Transposase IS204/IS1001/IS1096/IS1165 DDE" evidence="1">
    <location>
        <begin position="163"/>
        <end position="256"/>
    </location>
</feature>
<dbReference type="eggNOG" id="COG3464">
    <property type="taxonomic scope" value="Bacteria"/>
</dbReference>
<dbReference type="RefSeq" id="WP_005612383.1">
    <property type="nucleotide sequence ID" value="NZ_CP102292.1"/>
</dbReference>
<evidence type="ECO:0000259" key="1">
    <source>
        <dbReference type="Pfam" id="PF01610"/>
    </source>
</evidence>
<reference evidence="3 4" key="1">
    <citation type="submission" date="2008-08" db="EMBL/GenBank/DDBJ databases">
        <title>Draft genome sequence of Ruminococcus lactaris ATCC 29176.</title>
        <authorList>
            <person name="Sudarsanam P."/>
            <person name="Ley R."/>
            <person name="Guruge J."/>
            <person name="Turnbaugh P.J."/>
            <person name="Mahowald M."/>
            <person name="Liep D."/>
            <person name="Gordon J."/>
        </authorList>
    </citation>
    <scope>NUCLEOTIDE SEQUENCE [LARGE SCALE GENOMIC DNA]</scope>
    <source>
        <strain evidence="3 4">ATCC 29176</strain>
    </source>
</reference>
<dbReference type="AlphaFoldDB" id="B5CRT2"/>
<feature type="domain" description="Transposase IS204/IS1001/IS1096/IS1165 zinc-finger" evidence="2">
    <location>
        <begin position="42"/>
        <end position="83"/>
    </location>
</feature>
<dbReference type="PANTHER" id="PTHR33498">
    <property type="entry name" value="TRANSPOSASE FOR INSERTION SEQUENCE ELEMENT IS1557"/>
    <property type="match status" value="1"/>
</dbReference>
<dbReference type="InterPro" id="IPR047951">
    <property type="entry name" value="Transpos_ISL3"/>
</dbReference>
<comment type="caution">
    <text evidence="3">The sequence shown here is derived from an EMBL/GenBank/DDBJ whole genome shotgun (WGS) entry which is preliminary data.</text>
</comment>
<keyword evidence="4" id="KW-1185">Reference proteome</keyword>
<evidence type="ECO:0000259" key="2">
    <source>
        <dbReference type="Pfam" id="PF14690"/>
    </source>
</evidence>
<dbReference type="Pfam" id="PF14690">
    <property type="entry name" value="Zn_ribbon_ISL3"/>
    <property type="match status" value="1"/>
</dbReference>
<dbReference type="HOGENOM" id="CLU_041900_6_0_9"/>
<dbReference type="PANTHER" id="PTHR33498:SF1">
    <property type="entry name" value="TRANSPOSASE FOR INSERTION SEQUENCE ELEMENT IS1557"/>
    <property type="match status" value="1"/>
</dbReference>
<dbReference type="InterPro" id="IPR029261">
    <property type="entry name" value="Transposase_Znf"/>
</dbReference>
<organism evidence="3 4">
    <name type="scientific">[Ruminococcus] lactaris ATCC 29176</name>
    <dbReference type="NCBI Taxonomy" id="471875"/>
    <lineage>
        <taxon>Bacteria</taxon>
        <taxon>Bacillati</taxon>
        <taxon>Bacillota</taxon>
        <taxon>Clostridia</taxon>
        <taxon>Lachnospirales</taxon>
        <taxon>Lachnospiraceae</taxon>
        <taxon>Mediterraneibacter</taxon>
    </lineage>
</organism>
<accession>B5CRT2</accession>
<proteinExistence type="predicted"/>
<protein>
    <submittedName>
        <fullName evidence="3">Transposase</fullName>
    </submittedName>
</protein>
<dbReference type="EMBL" id="ABOU02000048">
    <property type="protein sequence ID" value="EDY32020.1"/>
    <property type="molecule type" value="Genomic_DNA"/>
</dbReference>
<sequence length="279" mass="31666">MSGPYDALCINSFYPKTELNVTEIQEYEKQILIRMKSISKDCRCPKCGYITDKYHGTYIRKVQDLPILGKMVQLEICSHEYECINNDCEVTTFAETFDGFLNTYSRMTERCADFICTLAMESSCEGCARICKALGIKISGDTVIRLLLRKCEVLPGPEVSDVIGVDDFAYKKRHTYGTIIVNEKNHEPITLLDGRNGDTLRDWLKNNKHIKVVTRDRASAYAKVISEELPDAMQVADRFHLHQNLLEAIKKALNHEVPATVNIPHANQSAVIEEPCKKN</sequence>